<proteinExistence type="predicted"/>
<gene>
    <name evidence="8" type="ORF">C8P67_1383</name>
</gene>
<protein>
    <submittedName>
        <fullName evidence="8">RDD family protein</fullName>
    </submittedName>
</protein>
<organism evidence="8 9">
    <name type="scientific">Flavobacterium aquicola</name>
    <dbReference type="NCBI Taxonomy" id="1682742"/>
    <lineage>
        <taxon>Bacteria</taxon>
        <taxon>Pseudomonadati</taxon>
        <taxon>Bacteroidota</taxon>
        <taxon>Flavobacteriia</taxon>
        <taxon>Flavobacteriales</taxon>
        <taxon>Flavobacteriaceae</taxon>
        <taxon>Flavobacterium</taxon>
    </lineage>
</organism>
<feature type="transmembrane region" description="Helical" evidence="6">
    <location>
        <begin position="16"/>
        <end position="38"/>
    </location>
</feature>
<evidence type="ECO:0000256" key="6">
    <source>
        <dbReference type="SAM" id="Phobius"/>
    </source>
</evidence>
<evidence type="ECO:0000256" key="4">
    <source>
        <dbReference type="ARBA" id="ARBA00022989"/>
    </source>
</evidence>
<dbReference type="OrthoDB" id="762068at2"/>
<feature type="domain" description="RDD" evidence="7">
    <location>
        <begin position="15"/>
        <end position="144"/>
    </location>
</feature>
<evidence type="ECO:0000256" key="3">
    <source>
        <dbReference type="ARBA" id="ARBA00022692"/>
    </source>
</evidence>
<name>A0A3E0DV53_9FLAO</name>
<dbReference type="InterPro" id="IPR010432">
    <property type="entry name" value="RDD"/>
</dbReference>
<keyword evidence="5 6" id="KW-0472">Membrane</keyword>
<dbReference type="Proteomes" id="UP000257136">
    <property type="component" value="Unassembled WGS sequence"/>
</dbReference>
<dbReference type="Pfam" id="PF06271">
    <property type="entry name" value="RDD"/>
    <property type="match status" value="1"/>
</dbReference>
<accession>A0A3E0DV53</accession>
<feature type="transmembrane region" description="Helical" evidence="6">
    <location>
        <begin position="74"/>
        <end position="95"/>
    </location>
</feature>
<keyword evidence="4 6" id="KW-1133">Transmembrane helix</keyword>
<evidence type="ECO:0000313" key="9">
    <source>
        <dbReference type="Proteomes" id="UP000257136"/>
    </source>
</evidence>
<dbReference type="GO" id="GO:0005886">
    <property type="term" value="C:plasma membrane"/>
    <property type="evidence" value="ECO:0007669"/>
    <property type="project" value="UniProtKB-SubCell"/>
</dbReference>
<dbReference type="EMBL" id="QUNI01000038">
    <property type="protein sequence ID" value="REG88385.1"/>
    <property type="molecule type" value="Genomic_DNA"/>
</dbReference>
<dbReference type="AlphaFoldDB" id="A0A3E0DV53"/>
<comment type="caution">
    <text evidence="8">The sequence shown here is derived from an EMBL/GenBank/DDBJ whole genome shotgun (WGS) entry which is preliminary data.</text>
</comment>
<keyword evidence="2" id="KW-1003">Cell membrane</keyword>
<dbReference type="RefSeq" id="WP_115815316.1">
    <property type="nucleotide sequence ID" value="NZ_QUNI01000038.1"/>
</dbReference>
<evidence type="ECO:0000256" key="1">
    <source>
        <dbReference type="ARBA" id="ARBA00004651"/>
    </source>
</evidence>
<sequence>MSNKIKLISLSRRLRFINFIIDFIGIYFLWGNICYFTFFCFEKIFGFDFQNAQRGKAEVFPNGEINYEDYVNGIIFHIILASTFLISILTYYSILEFYFQKTLGKIVTRSKVVAENGEKATFRKIILRTICRFIPIDWVSFIFSRNGMHDKLSKTKVISD</sequence>
<evidence type="ECO:0000313" key="8">
    <source>
        <dbReference type="EMBL" id="REG88385.1"/>
    </source>
</evidence>
<evidence type="ECO:0000256" key="5">
    <source>
        <dbReference type="ARBA" id="ARBA00023136"/>
    </source>
</evidence>
<evidence type="ECO:0000259" key="7">
    <source>
        <dbReference type="Pfam" id="PF06271"/>
    </source>
</evidence>
<dbReference type="InterPro" id="IPR051791">
    <property type="entry name" value="Pra-immunoreactive"/>
</dbReference>
<reference evidence="8 9" key="1">
    <citation type="submission" date="2018-08" db="EMBL/GenBank/DDBJ databases">
        <title>Genomic Encyclopedia of Archaeal and Bacterial Type Strains, Phase II (KMG-II): from individual species to whole genera.</title>
        <authorList>
            <person name="Goeker M."/>
        </authorList>
    </citation>
    <scope>NUCLEOTIDE SEQUENCE [LARGE SCALE GENOMIC DNA]</scope>
    <source>
        <strain evidence="8 9">DSM 100880</strain>
    </source>
</reference>
<keyword evidence="9" id="KW-1185">Reference proteome</keyword>
<dbReference type="PANTHER" id="PTHR36115">
    <property type="entry name" value="PROLINE-RICH ANTIGEN HOMOLOG-RELATED"/>
    <property type="match status" value="1"/>
</dbReference>
<comment type="subcellular location">
    <subcellularLocation>
        <location evidence="1">Cell membrane</location>
        <topology evidence="1">Multi-pass membrane protein</topology>
    </subcellularLocation>
</comment>
<keyword evidence="3 6" id="KW-0812">Transmembrane</keyword>
<evidence type="ECO:0000256" key="2">
    <source>
        <dbReference type="ARBA" id="ARBA00022475"/>
    </source>
</evidence>
<dbReference type="PANTHER" id="PTHR36115:SF4">
    <property type="entry name" value="MEMBRANE PROTEIN"/>
    <property type="match status" value="1"/>
</dbReference>